<dbReference type="EMBL" id="KZ060312">
    <property type="protein sequence ID" value="PIO12482.1"/>
    <property type="molecule type" value="Genomic_DNA"/>
</dbReference>
<evidence type="ECO:0000313" key="2">
    <source>
        <dbReference type="EMBL" id="PIO12482.1"/>
    </source>
</evidence>
<organism evidence="2 3">
    <name type="scientific">Aquarana catesbeiana</name>
    <name type="common">American bullfrog</name>
    <name type="synonym">Rana catesbeiana</name>
    <dbReference type="NCBI Taxonomy" id="8400"/>
    <lineage>
        <taxon>Eukaryota</taxon>
        <taxon>Metazoa</taxon>
        <taxon>Chordata</taxon>
        <taxon>Craniata</taxon>
        <taxon>Vertebrata</taxon>
        <taxon>Euteleostomi</taxon>
        <taxon>Amphibia</taxon>
        <taxon>Batrachia</taxon>
        <taxon>Anura</taxon>
        <taxon>Neobatrachia</taxon>
        <taxon>Ranoidea</taxon>
        <taxon>Ranidae</taxon>
        <taxon>Aquarana</taxon>
    </lineage>
</organism>
<keyword evidence="1" id="KW-0472">Membrane</keyword>
<reference evidence="3" key="1">
    <citation type="journal article" date="2017" name="Nat. Commun.">
        <title>The North American bullfrog draft genome provides insight into hormonal regulation of long noncoding RNA.</title>
        <authorList>
            <person name="Hammond S.A."/>
            <person name="Warren R.L."/>
            <person name="Vandervalk B.P."/>
            <person name="Kucuk E."/>
            <person name="Khan H."/>
            <person name="Gibb E.A."/>
            <person name="Pandoh P."/>
            <person name="Kirk H."/>
            <person name="Zhao Y."/>
            <person name="Jones M."/>
            <person name="Mungall A.J."/>
            <person name="Coope R."/>
            <person name="Pleasance S."/>
            <person name="Moore R.A."/>
            <person name="Holt R.A."/>
            <person name="Round J.M."/>
            <person name="Ohora S."/>
            <person name="Walle B.V."/>
            <person name="Veldhoen N."/>
            <person name="Helbing C.C."/>
            <person name="Birol I."/>
        </authorList>
    </citation>
    <scope>NUCLEOTIDE SEQUENCE [LARGE SCALE GENOMIC DNA]</scope>
</reference>
<dbReference type="AlphaFoldDB" id="A0A2G9QA48"/>
<sequence length="129" mass="14588">MSAVGITCFTISHNCTSAAFLFVWFLKWRWLISHRQGSSLKISMNTDMKSLSFTKISMFTARHNTRQSLMSDKTLLILLQYRLQCRSSIGTSLSLTFVLTIGASNAPSSAHRSYVIRTRVKLYTHCACV</sequence>
<keyword evidence="1" id="KW-1133">Transmembrane helix</keyword>
<gene>
    <name evidence="2" type="ORF">AB205_0089980</name>
</gene>
<proteinExistence type="predicted"/>
<evidence type="ECO:0000256" key="1">
    <source>
        <dbReference type="SAM" id="Phobius"/>
    </source>
</evidence>
<feature type="transmembrane region" description="Helical" evidence="1">
    <location>
        <begin position="6"/>
        <end position="26"/>
    </location>
</feature>
<name>A0A2G9QA48_AQUCT</name>
<keyword evidence="1" id="KW-0812">Transmembrane</keyword>
<dbReference type="Proteomes" id="UP000228934">
    <property type="component" value="Unassembled WGS sequence"/>
</dbReference>
<protein>
    <submittedName>
        <fullName evidence="2">Uncharacterized protein</fullName>
    </submittedName>
</protein>
<evidence type="ECO:0000313" key="3">
    <source>
        <dbReference type="Proteomes" id="UP000228934"/>
    </source>
</evidence>
<keyword evidence="3" id="KW-1185">Reference proteome</keyword>
<accession>A0A2G9QA48</accession>